<comment type="caution">
    <text evidence="1">The sequence shown here is derived from an EMBL/GenBank/DDBJ whole genome shotgun (WGS) entry which is preliminary data.</text>
</comment>
<name>D1PQR2_9FIRM</name>
<dbReference type="AlphaFoldDB" id="D1PQR2"/>
<protein>
    <submittedName>
        <fullName evidence="1">Uncharacterized protein</fullName>
    </submittedName>
</protein>
<reference evidence="1" key="1">
    <citation type="submission" date="2009-12" db="EMBL/GenBank/DDBJ databases">
        <authorList>
            <person name="Weinstock G."/>
            <person name="Sodergren E."/>
            <person name="Clifton S."/>
            <person name="Fulton L."/>
            <person name="Fulton B."/>
            <person name="Courtney L."/>
            <person name="Fronick C."/>
            <person name="Harrison M."/>
            <person name="Strong C."/>
            <person name="Farmer C."/>
            <person name="Delahaunty K."/>
            <person name="Markovic C."/>
            <person name="Hall O."/>
            <person name="Minx P."/>
            <person name="Tomlinson C."/>
            <person name="Mitreva M."/>
            <person name="Nelson J."/>
            <person name="Hou S."/>
            <person name="Wollam A."/>
            <person name="Pepin K.H."/>
            <person name="Johnson M."/>
            <person name="Bhonagiri V."/>
            <person name="Nash W.E."/>
            <person name="Warren W."/>
            <person name="Chinwalla A."/>
            <person name="Mardis E.R."/>
            <person name="Wilson R.K."/>
        </authorList>
    </citation>
    <scope>NUCLEOTIDE SEQUENCE [LARGE SCALE GENOMIC DNA]</scope>
    <source>
        <strain evidence="1">DSM 15176</strain>
    </source>
</reference>
<organism evidence="1 2">
    <name type="scientific">Subdoligranulum variabile DSM 15176</name>
    <dbReference type="NCBI Taxonomy" id="411471"/>
    <lineage>
        <taxon>Bacteria</taxon>
        <taxon>Bacillati</taxon>
        <taxon>Bacillota</taxon>
        <taxon>Clostridia</taxon>
        <taxon>Eubacteriales</taxon>
        <taxon>Oscillospiraceae</taxon>
        <taxon>Subdoligranulum</taxon>
    </lineage>
</organism>
<dbReference type="STRING" id="411471.SUBVAR_06739"/>
<accession>D1PQR2</accession>
<proteinExistence type="predicted"/>
<sequence>MLQKDLAIFSGAKYNASIIQPQNHCQSNNRLNGVQFESLFLVNIYILKKRRRTH</sequence>
<gene>
    <name evidence="1" type="ORF">SUBVAR_06739</name>
</gene>
<evidence type="ECO:0000313" key="2">
    <source>
        <dbReference type="Proteomes" id="UP000003438"/>
    </source>
</evidence>
<dbReference type="Proteomes" id="UP000003438">
    <property type="component" value="Unassembled WGS sequence"/>
</dbReference>
<dbReference type="EMBL" id="ACBY02000052">
    <property type="protein sequence ID" value="EFB74927.1"/>
    <property type="molecule type" value="Genomic_DNA"/>
</dbReference>
<evidence type="ECO:0000313" key="1">
    <source>
        <dbReference type="EMBL" id="EFB74927.1"/>
    </source>
</evidence>
<dbReference type="HOGENOM" id="CLU_3048691_0_0_9"/>
<keyword evidence="2" id="KW-1185">Reference proteome</keyword>